<accession>A0ACC6UE55</accession>
<dbReference type="EMBL" id="JBFRCH010000062">
    <property type="protein sequence ID" value="MEX3937706.1"/>
    <property type="molecule type" value="Genomic_DNA"/>
</dbReference>
<organism evidence="1 2">
    <name type="scientific">Paraburkholderia phymatum</name>
    <dbReference type="NCBI Taxonomy" id="148447"/>
    <lineage>
        <taxon>Bacteria</taxon>
        <taxon>Pseudomonadati</taxon>
        <taxon>Pseudomonadota</taxon>
        <taxon>Betaproteobacteria</taxon>
        <taxon>Burkholderiales</taxon>
        <taxon>Burkholderiaceae</taxon>
        <taxon>Paraburkholderia</taxon>
    </lineage>
</organism>
<dbReference type="Proteomes" id="UP001558850">
    <property type="component" value="Unassembled WGS sequence"/>
</dbReference>
<sequence length="105" mass="11667">MQFFGIAFDQKVASVGRLHILRRFSVPHHNATTLLTVCQAPRQHAYNNFVVSPPAAENVFKGVPRNRGTPAHLSRQSASIVADVSHRLARRVAMHAHRRLRPAGS</sequence>
<reference evidence="1" key="1">
    <citation type="submission" date="2024-07" db="EMBL/GenBank/DDBJ databases">
        <title>A survey of Mimosa microsymbionts across Brazilian biomes reveals a high diversity of Paraburkholderia nodulating endemic species, but also that Cupriavidus is common as a symbiont of widespread species.</title>
        <authorList>
            <person name="Rouws L."/>
            <person name="Barauna A."/>
            <person name="Beukes C."/>
            <person name="Rouws J.R.C."/>
            <person name="De Faria S.M."/>
            <person name="Gross E."/>
            <person name="Bueno Dos Reis Junior F."/>
            <person name="Simon M.F."/>
            <person name="Maluk M."/>
            <person name="Odee D.W."/>
            <person name="Kenicer G."/>
            <person name="Young J.P.W."/>
            <person name="Reis V.M."/>
            <person name="Zilli J."/>
            <person name="James E.K."/>
        </authorList>
    </citation>
    <scope>NUCLEOTIDE SEQUENCE</scope>
    <source>
        <strain evidence="1">EG181B</strain>
    </source>
</reference>
<name>A0ACC6UE55_9BURK</name>
<gene>
    <name evidence="1" type="ORF">AB4Y32_39370</name>
</gene>
<evidence type="ECO:0000313" key="2">
    <source>
        <dbReference type="Proteomes" id="UP001558850"/>
    </source>
</evidence>
<protein>
    <submittedName>
        <fullName evidence="1">Nitrogenase-stabilizing/protective protein NifW</fullName>
    </submittedName>
</protein>
<keyword evidence="2" id="KW-1185">Reference proteome</keyword>
<proteinExistence type="predicted"/>
<comment type="caution">
    <text evidence="1">The sequence shown here is derived from an EMBL/GenBank/DDBJ whole genome shotgun (WGS) entry which is preliminary data.</text>
</comment>
<evidence type="ECO:0000313" key="1">
    <source>
        <dbReference type="EMBL" id="MEX3937706.1"/>
    </source>
</evidence>